<accession>A0A813KN93</accession>
<dbReference type="Proteomes" id="UP000626109">
    <property type="component" value="Unassembled WGS sequence"/>
</dbReference>
<dbReference type="EMBL" id="CAJNNW010030872">
    <property type="protein sequence ID" value="CAE8704898.1"/>
    <property type="molecule type" value="Genomic_DNA"/>
</dbReference>
<evidence type="ECO:0008006" key="4">
    <source>
        <dbReference type="Google" id="ProtNLM"/>
    </source>
</evidence>
<name>A0A813KN93_POLGL</name>
<organism evidence="2 3">
    <name type="scientific">Polarella glacialis</name>
    <name type="common">Dinoflagellate</name>
    <dbReference type="NCBI Taxonomy" id="89957"/>
    <lineage>
        <taxon>Eukaryota</taxon>
        <taxon>Sar</taxon>
        <taxon>Alveolata</taxon>
        <taxon>Dinophyceae</taxon>
        <taxon>Suessiales</taxon>
        <taxon>Suessiaceae</taxon>
        <taxon>Polarella</taxon>
    </lineage>
</organism>
<feature type="chain" id="PRO_5032657270" description="Secreted protein" evidence="1">
    <location>
        <begin position="35"/>
        <end position="112"/>
    </location>
</feature>
<reference evidence="2" key="1">
    <citation type="submission" date="2021-02" db="EMBL/GenBank/DDBJ databases">
        <authorList>
            <person name="Dougan E. K."/>
            <person name="Rhodes N."/>
            <person name="Thang M."/>
            <person name="Chan C."/>
        </authorList>
    </citation>
    <scope>NUCLEOTIDE SEQUENCE</scope>
</reference>
<keyword evidence="1" id="KW-0732">Signal</keyword>
<dbReference type="AlphaFoldDB" id="A0A813KN93"/>
<gene>
    <name evidence="2" type="ORF">PGLA2088_LOCUS33429</name>
</gene>
<feature type="signal peptide" evidence="1">
    <location>
        <begin position="1"/>
        <end position="34"/>
    </location>
</feature>
<proteinExistence type="predicted"/>
<protein>
    <recommendedName>
        <fullName evidence="4">Secreted protein</fullName>
    </recommendedName>
</protein>
<evidence type="ECO:0000313" key="3">
    <source>
        <dbReference type="Proteomes" id="UP000626109"/>
    </source>
</evidence>
<comment type="caution">
    <text evidence="2">The sequence shown here is derived from an EMBL/GenBank/DDBJ whole genome shotgun (WGS) entry which is preliminary data.</text>
</comment>
<feature type="non-terminal residue" evidence="2">
    <location>
        <position position="112"/>
    </location>
</feature>
<evidence type="ECO:0000313" key="2">
    <source>
        <dbReference type="EMBL" id="CAE8704898.1"/>
    </source>
</evidence>
<evidence type="ECO:0000256" key="1">
    <source>
        <dbReference type="SAM" id="SignalP"/>
    </source>
</evidence>
<sequence length="112" mass="12475">MLRGCCCCCYCCCCCCCCGCLFLLLLFFPPQVLGCRCCSFHLRGGGLGLGVTMSALRKFFTDEITPNFSSISPRCAHLIPPGFRENSLAHNAIERINSDVDTRFAERQEWKS</sequence>